<dbReference type="Gene3D" id="2.60.120.200">
    <property type="match status" value="1"/>
</dbReference>
<evidence type="ECO:0000313" key="4">
    <source>
        <dbReference type="Proteomes" id="UP000557872"/>
    </source>
</evidence>
<keyword evidence="4" id="KW-1185">Reference proteome</keyword>
<dbReference type="AlphaFoldDB" id="A0A851GJ13"/>
<dbReference type="Pfam" id="PF13385">
    <property type="entry name" value="Laminin_G_3"/>
    <property type="match status" value="1"/>
</dbReference>
<dbReference type="PANTHER" id="PTHR30273:SF2">
    <property type="entry name" value="PROTEIN FECR"/>
    <property type="match status" value="1"/>
</dbReference>
<accession>A0A851GJ13</accession>
<evidence type="ECO:0000313" key="3">
    <source>
        <dbReference type="EMBL" id="NWK55861.1"/>
    </source>
</evidence>
<protein>
    <submittedName>
        <fullName evidence="3">FecR domain-containing protein</fullName>
    </submittedName>
</protein>
<organism evidence="3 4">
    <name type="scientific">Oceaniferula marina</name>
    <dbReference type="NCBI Taxonomy" id="2748318"/>
    <lineage>
        <taxon>Bacteria</taxon>
        <taxon>Pseudomonadati</taxon>
        <taxon>Verrucomicrobiota</taxon>
        <taxon>Verrucomicrobiia</taxon>
        <taxon>Verrucomicrobiales</taxon>
        <taxon>Verrucomicrobiaceae</taxon>
        <taxon>Oceaniferula</taxon>
    </lineage>
</organism>
<dbReference type="Proteomes" id="UP000557872">
    <property type="component" value="Unassembled WGS sequence"/>
</dbReference>
<dbReference type="Pfam" id="PF04773">
    <property type="entry name" value="FecR"/>
    <property type="match status" value="1"/>
</dbReference>
<dbReference type="InterPro" id="IPR013320">
    <property type="entry name" value="ConA-like_dom_sf"/>
</dbReference>
<reference evidence="3 4" key="1">
    <citation type="submission" date="2020-07" db="EMBL/GenBank/DDBJ databases">
        <title>Roseicoccus Jingziensis gen. nov., sp. nov., isolated from coastal seawater.</title>
        <authorList>
            <person name="Feng X."/>
        </authorList>
    </citation>
    <scope>NUCLEOTIDE SEQUENCE [LARGE SCALE GENOMIC DNA]</scope>
    <source>
        <strain evidence="3 4">N1E253</strain>
    </source>
</reference>
<feature type="transmembrane region" description="Helical" evidence="1">
    <location>
        <begin position="87"/>
        <end position="108"/>
    </location>
</feature>
<sequence>MNECRVEKGDEMDLLASEWMDGVLEDEGKQKLQEMLRQSSDLRKRFLDLVHTDTLAEQALKSEQLIADPVLPVDTILVEQRRHSVKIALLAAAAVVLMGVMLLSLFLAPEREPGQLAFRVSEGSRFTLTHDSTHDELPKGQTLVEGSRLELSQGSVELRFASGVRSVIMAPADVVLRHEGLLSLDRGTAWFDVPENAKGFTVQTTQMKVVDLGTQFGVSSQPGEELDQVHVFKGKVKALARRGQREEVLLEAGQARELEPTGRMKMVDCHPDQFLDSLPKTLPYLHWSFDSLEDDVLQVGGTHPEVSGLQTRLYSPDGGAQLVPGKSGQALYLDGEESYVVTNWEGFDGDRPRTMAFWLKVPELPKGKNNYGLVGWGDNRFPGGKWALSVRRSGKAKYGDTVQLLLNLGKGMVTVANGLESGRWHHVALSYSGALDQDDEFAFVQAYVDGERVQTQAAGIEVDRKINTTIHSKSSQPLVMGVRVRKDKNIAERRYFKGMMDELYIFDGSLDDVQIRSLINP</sequence>
<dbReference type="Gene3D" id="2.60.120.1440">
    <property type="match status" value="1"/>
</dbReference>
<name>A0A851GJ13_9BACT</name>
<proteinExistence type="predicted"/>
<dbReference type="EMBL" id="JACBAZ010000003">
    <property type="protein sequence ID" value="NWK55861.1"/>
    <property type="molecule type" value="Genomic_DNA"/>
</dbReference>
<feature type="domain" description="FecR protein" evidence="2">
    <location>
        <begin position="181"/>
        <end position="237"/>
    </location>
</feature>
<dbReference type="InterPro" id="IPR012373">
    <property type="entry name" value="Ferrdict_sens_TM"/>
</dbReference>
<dbReference type="InterPro" id="IPR006860">
    <property type="entry name" value="FecR"/>
</dbReference>
<dbReference type="PANTHER" id="PTHR30273">
    <property type="entry name" value="PERIPLASMIC SIGNAL SENSOR AND SIGMA FACTOR ACTIVATOR FECR-RELATED"/>
    <property type="match status" value="1"/>
</dbReference>
<gene>
    <name evidence="3" type="ORF">HW115_09580</name>
</gene>
<dbReference type="GO" id="GO:0016989">
    <property type="term" value="F:sigma factor antagonist activity"/>
    <property type="evidence" value="ECO:0007669"/>
    <property type="project" value="TreeGrafter"/>
</dbReference>
<keyword evidence="1" id="KW-0812">Transmembrane</keyword>
<dbReference type="SUPFAM" id="SSF49899">
    <property type="entry name" value="Concanavalin A-like lectins/glucanases"/>
    <property type="match status" value="1"/>
</dbReference>
<keyword evidence="1" id="KW-1133">Transmembrane helix</keyword>
<dbReference type="RefSeq" id="WP_178932398.1">
    <property type="nucleotide sequence ID" value="NZ_JACBAZ010000003.1"/>
</dbReference>
<comment type="caution">
    <text evidence="3">The sequence shown here is derived from an EMBL/GenBank/DDBJ whole genome shotgun (WGS) entry which is preliminary data.</text>
</comment>
<evidence type="ECO:0000259" key="2">
    <source>
        <dbReference type="Pfam" id="PF04773"/>
    </source>
</evidence>
<evidence type="ECO:0000256" key="1">
    <source>
        <dbReference type="SAM" id="Phobius"/>
    </source>
</evidence>
<keyword evidence="1" id="KW-0472">Membrane</keyword>